<dbReference type="CDD" id="cd03257">
    <property type="entry name" value="ABC_NikE_OppD_transporters"/>
    <property type="match status" value="2"/>
</dbReference>
<reference evidence="6 7" key="1">
    <citation type="journal article" date="2020" name="Cell Host Microbe">
        <title>Functional and Genomic Variation between Human-Derived Isolates of Lachnospiraceae Reveals Inter- and Intra-Species Diversity.</title>
        <authorList>
            <person name="Sorbara M.T."/>
            <person name="Littmann E.R."/>
            <person name="Fontana E."/>
            <person name="Moody T.U."/>
            <person name="Kohout C.E."/>
            <person name="Gjonbalaj M."/>
            <person name="Eaton V."/>
            <person name="Seok R."/>
            <person name="Leiner I.M."/>
            <person name="Pamer E.G."/>
        </authorList>
    </citation>
    <scope>NUCLEOTIDE SEQUENCE [LARGE SCALE GENOMIC DNA]</scope>
    <source>
        <strain evidence="6 7">MSK.2.26</strain>
    </source>
</reference>
<feature type="domain" description="ABC transporter" evidence="5">
    <location>
        <begin position="11"/>
        <end position="261"/>
    </location>
</feature>
<evidence type="ECO:0000256" key="2">
    <source>
        <dbReference type="ARBA" id="ARBA00022448"/>
    </source>
</evidence>
<feature type="domain" description="ABC transporter" evidence="5">
    <location>
        <begin position="282"/>
        <end position="525"/>
    </location>
</feature>
<gene>
    <name evidence="6" type="ORF">G5B26_23215</name>
</gene>
<evidence type="ECO:0000259" key="5">
    <source>
        <dbReference type="PROSITE" id="PS50893"/>
    </source>
</evidence>
<dbReference type="PANTHER" id="PTHR43776">
    <property type="entry name" value="TRANSPORT ATP-BINDING PROTEIN"/>
    <property type="match status" value="1"/>
</dbReference>
<dbReference type="InterPro" id="IPR003593">
    <property type="entry name" value="AAA+_ATPase"/>
</dbReference>
<protein>
    <submittedName>
        <fullName evidence="6">ABC transporter ATP-binding protein</fullName>
    </submittedName>
</protein>
<dbReference type="AlphaFoldDB" id="A0ABD6LP62"/>
<accession>A0ABD6LP62</accession>
<sequence>MDNYSIPALAVEQLKVGYMQNKNPFVVLDKIHFVLNKGEILTLLGESGSGKSTCGKALIGALPPSAKIESGLIRIGDRDLVDLSDTHINWNLIRGTRIGMIYQDAQLALNPVKTIRAHFQETLKKRSFQSKNELEKACCDMLQLLNFDDPERIMNAYPFELSGGMCQRVYIAMVLILEPEVLIADEPTSALDVVSQREVLQLLRRIQKERKLSILLITHDIGVVHEISDRVIVLKDGEIVEEGAVQDILRNPREDYTRQLIDARKLAVFPGLQSHKQKEVLLQIKGLEKTFQNGTKQKNVLNQVDLDLHRGETMGILGFSGCGKSTLARCITGIERPDHGKILYRGQDISGLHGKRRKHICKTLQIVFQDARASLNPRRSALEIVQEPLKYLKIGTPKERAEKALLYLNSVGIHGDTLKRCPPQLSTGQCQRIAIARALVVEPDVLICDEAVSALDMILQKQILELLLTLQQSIGFAHIMISHDIRVIRHSCERVAIMDDGFFIDIISTEQLTVKTENENVCRFLDNALYTKEIS</sequence>
<dbReference type="SUPFAM" id="SSF52540">
    <property type="entry name" value="P-loop containing nucleoside triphosphate hydrolases"/>
    <property type="match status" value="2"/>
</dbReference>
<dbReference type="RefSeq" id="WP_002587933.1">
    <property type="nucleotide sequence ID" value="NZ_JAAIND010000069.1"/>
</dbReference>
<dbReference type="InterPro" id="IPR027417">
    <property type="entry name" value="P-loop_NTPase"/>
</dbReference>
<dbReference type="EMBL" id="JAAISW010000065">
    <property type="protein sequence ID" value="NSJ46414.1"/>
    <property type="molecule type" value="Genomic_DNA"/>
</dbReference>
<comment type="caution">
    <text evidence="6">The sequence shown here is derived from an EMBL/GenBank/DDBJ whole genome shotgun (WGS) entry which is preliminary data.</text>
</comment>
<dbReference type="GO" id="GO:0005524">
    <property type="term" value="F:ATP binding"/>
    <property type="evidence" value="ECO:0007669"/>
    <property type="project" value="UniProtKB-KW"/>
</dbReference>
<dbReference type="NCBIfam" id="NF007739">
    <property type="entry name" value="PRK10419.1"/>
    <property type="match status" value="2"/>
</dbReference>
<dbReference type="Proteomes" id="UP000719916">
    <property type="component" value="Unassembled WGS sequence"/>
</dbReference>
<dbReference type="InterPro" id="IPR050319">
    <property type="entry name" value="ABC_transp_ATP-bind"/>
</dbReference>
<evidence type="ECO:0000313" key="6">
    <source>
        <dbReference type="EMBL" id="NSJ46414.1"/>
    </source>
</evidence>
<evidence type="ECO:0000256" key="1">
    <source>
        <dbReference type="ARBA" id="ARBA00005417"/>
    </source>
</evidence>
<dbReference type="PROSITE" id="PS50893">
    <property type="entry name" value="ABC_TRANSPORTER_2"/>
    <property type="match status" value="2"/>
</dbReference>
<evidence type="ECO:0000256" key="3">
    <source>
        <dbReference type="ARBA" id="ARBA00022741"/>
    </source>
</evidence>
<comment type="similarity">
    <text evidence="1">Belongs to the ABC transporter superfamily.</text>
</comment>
<dbReference type="PANTHER" id="PTHR43776:SF7">
    <property type="entry name" value="D,D-DIPEPTIDE TRANSPORT ATP-BINDING PROTEIN DDPF-RELATED"/>
    <property type="match status" value="1"/>
</dbReference>
<keyword evidence="4 6" id="KW-0067">ATP-binding</keyword>
<name>A0ABD6LP62_9FIRM</name>
<dbReference type="GO" id="GO:0055085">
    <property type="term" value="P:transmembrane transport"/>
    <property type="evidence" value="ECO:0007669"/>
    <property type="project" value="UniProtKB-ARBA"/>
</dbReference>
<dbReference type="InterPro" id="IPR003439">
    <property type="entry name" value="ABC_transporter-like_ATP-bd"/>
</dbReference>
<dbReference type="SMART" id="SM00382">
    <property type="entry name" value="AAA"/>
    <property type="match status" value="2"/>
</dbReference>
<organism evidence="6 7">
    <name type="scientific">Enterocloster clostridioformis</name>
    <dbReference type="NCBI Taxonomy" id="1531"/>
    <lineage>
        <taxon>Bacteria</taxon>
        <taxon>Bacillati</taxon>
        <taxon>Bacillota</taxon>
        <taxon>Clostridia</taxon>
        <taxon>Lachnospirales</taxon>
        <taxon>Lachnospiraceae</taxon>
        <taxon>Enterocloster</taxon>
    </lineage>
</organism>
<dbReference type="Gene3D" id="3.40.50.300">
    <property type="entry name" value="P-loop containing nucleotide triphosphate hydrolases"/>
    <property type="match status" value="2"/>
</dbReference>
<proteinExistence type="inferred from homology"/>
<dbReference type="Pfam" id="PF00005">
    <property type="entry name" value="ABC_tran"/>
    <property type="match status" value="2"/>
</dbReference>
<keyword evidence="3" id="KW-0547">Nucleotide-binding</keyword>
<keyword evidence="2" id="KW-0813">Transport</keyword>
<evidence type="ECO:0000256" key="4">
    <source>
        <dbReference type="ARBA" id="ARBA00022840"/>
    </source>
</evidence>
<evidence type="ECO:0000313" key="7">
    <source>
        <dbReference type="Proteomes" id="UP000719916"/>
    </source>
</evidence>